<dbReference type="InParanoid" id="A0A5C3PVU2"/>
<gene>
    <name evidence="2" type="ORF">K466DRAFT_71787</name>
</gene>
<protein>
    <submittedName>
        <fullName evidence="2">Uncharacterized protein</fullName>
    </submittedName>
</protein>
<feature type="region of interest" description="Disordered" evidence="1">
    <location>
        <begin position="22"/>
        <end position="41"/>
    </location>
</feature>
<dbReference type="AlphaFoldDB" id="A0A5C3PVU2"/>
<dbReference type="EMBL" id="ML210977">
    <property type="protein sequence ID" value="TFK93756.1"/>
    <property type="molecule type" value="Genomic_DNA"/>
</dbReference>
<accession>A0A5C3PVU2</accession>
<sequence length="96" mass="11178">MRSRTVGRRLWRISTLDAAETQRCPSVHGEQNTTTSVRTWRPQPRALRSGVHTIMENNLPSRTVRLTGPRRLWFCIPALVWSHLPIASVFERMRKT</sequence>
<dbReference type="Proteomes" id="UP000308197">
    <property type="component" value="Unassembled WGS sequence"/>
</dbReference>
<evidence type="ECO:0000256" key="1">
    <source>
        <dbReference type="SAM" id="MobiDB-lite"/>
    </source>
</evidence>
<feature type="compositionally biased region" description="Polar residues" evidence="1">
    <location>
        <begin position="29"/>
        <end position="38"/>
    </location>
</feature>
<name>A0A5C3PVU2_9APHY</name>
<evidence type="ECO:0000313" key="2">
    <source>
        <dbReference type="EMBL" id="TFK93756.1"/>
    </source>
</evidence>
<organism evidence="2 3">
    <name type="scientific">Polyporus arcularius HHB13444</name>
    <dbReference type="NCBI Taxonomy" id="1314778"/>
    <lineage>
        <taxon>Eukaryota</taxon>
        <taxon>Fungi</taxon>
        <taxon>Dikarya</taxon>
        <taxon>Basidiomycota</taxon>
        <taxon>Agaricomycotina</taxon>
        <taxon>Agaricomycetes</taxon>
        <taxon>Polyporales</taxon>
        <taxon>Polyporaceae</taxon>
        <taxon>Polyporus</taxon>
    </lineage>
</organism>
<evidence type="ECO:0000313" key="3">
    <source>
        <dbReference type="Proteomes" id="UP000308197"/>
    </source>
</evidence>
<proteinExistence type="predicted"/>
<reference evidence="2 3" key="1">
    <citation type="journal article" date="2019" name="Nat. Ecol. Evol.">
        <title>Megaphylogeny resolves global patterns of mushroom evolution.</title>
        <authorList>
            <person name="Varga T."/>
            <person name="Krizsan K."/>
            <person name="Foldi C."/>
            <person name="Dima B."/>
            <person name="Sanchez-Garcia M."/>
            <person name="Sanchez-Ramirez S."/>
            <person name="Szollosi G.J."/>
            <person name="Szarkandi J.G."/>
            <person name="Papp V."/>
            <person name="Albert L."/>
            <person name="Andreopoulos W."/>
            <person name="Angelini C."/>
            <person name="Antonin V."/>
            <person name="Barry K.W."/>
            <person name="Bougher N.L."/>
            <person name="Buchanan P."/>
            <person name="Buyck B."/>
            <person name="Bense V."/>
            <person name="Catcheside P."/>
            <person name="Chovatia M."/>
            <person name="Cooper J."/>
            <person name="Damon W."/>
            <person name="Desjardin D."/>
            <person name="Finy P."/>
            <person name="Geml J."/>
            <person name="Haridas S."/>
            <person name="Hughes K."/>
            <person name="Justo A."/>
            <person name="Karasinski D."/>
            <person name="Kautmanova I."/>
            <person name="Kiss B."/>
            <person name="Kocsube S."/>
            <person name="Kotiranta H."/>
            <person name="LaButti K.M."/>
            <person name="Lechner B.E."/>
            <person name="Liimatainen K."/>
            <person name="Lipzen A."/>
            <person name="Lukacs Z."/>
            <person name="Mihaltcheva S."/>
            <person name="Morgado L.N."/>
            <person name="Niskanen T."/>
            <person name="Noordeloos M.E."/>
            <person name="Ohm R.A."/>
            <person name="Ortiz-Santana B."/>
            <person name="Ovrebo C."/>
            <person name="Racz N."/>
            <person name="Riley R."/>
            <person name="Savchenko A."/>
            <person name="Shiryaev A."/>
            <person name="Soop K."/>
            <person name="Spirin V."/>
            <person name="Szebenyi C."/>
            <person name="Tomsovsky M."/>
            <person name="Tulloss R.E."/>
            <person name="Uehling J."/>
            <person name="Grigoriev I.V."/>
            <person name="Vagvolgyi C."/>
            <person name="Papp T."/>
            <person name="Martin F.M."/>
            <person name="Miettinen O."/>
            <person name="Hibbett D.S."/>
            <person name="Nagy L.G."/>
        </authorList>
    </citation>
    <scope>NUCLEOTIDE SEQUENCE [LARGE SCALE GENOMIC DNA]</scope>
    <source>
        <strain evidence="2 3">HHB13444</strain>
    </source>
</reference>
<keyword evidence="3" id="KW-1185">Reference proteome</keyword>